<organism evidence="1 2">
    <name type="scientific">Clostridium pasteurianum BC1</name>
    <dbReference type="NCBI Taxonomy" id="86416"/>
    <lineage>
        <taxon>Bacteria</taxon>
        <taxon>Bacillati</taxon>
        <taxon>Bacillota</taxon>
        <taxon>Clostridia</taxon>
        <taxon>Eubacteriales</taxon>
        <taxon>Clostridiaceae</taxon>
        <taxon>Clostridium</taxon>
    </lineage>
</organism>
<dbReference type="AlphaFoldDB" id="R4JYH2"/>
<dbReference type="Proteomes" id="UP000013523">
    <property type="component" value="Chromosome"/>
</dbReference>
<dbReference type="HOGENOM" id="CLU_2080692_0_0_9"/>
<dbReference type="RefSeq" id="WP_015614201.1">
    <property type="nucleotide sequence ID" value="NC_021182.1"/>
</dbReference>
<evidence type="ECO:0000313" key="2">
    <source>
        <dbReference type="Proteomes" id="UP000013523"/>
    </source>
</evidence>
<sequence length="117" mass="13264">MVLYGYNPTENYYVKYVKRNVTQQGHEIYAKVKGTAQITAIVLDKSPSTYPAILAVKIDDSDWVRYTIDPGMTSVQIATGLDLDEHWVRIMASMKTDGRFDNKESRSFTNASIESCM</sequence>
<name>R4JYH2_CLOPA</name>
<dbReference type="PATRIC" id="fig|86416.3.peg.845"/>
<gene>
    <name evidence="1" type="ORF">Clopa_0853</name>
</gene>
<reference evidence="1 2" key="1">
    <citation type="submission" date="2012-01" db="EMBL/GenBank/DDBJ databases">
        <title>Complete sequence of chromosome of Clostridium pasteurianum BC1.</title>
        <authorList>
            <consortium name="US DOE Joint Genome Institute"/>
            <person name="Lucas S."/>
            <person name="Han J."/>
            <person name="Lapidus A."/>
            <person name="Cheng J.-F."/>
            <person name="Goodwin L."/>
            <person name="Pitluck S."/>
            <person name="Peters L."/>
            <person name="Mikhailova N."/>
            <person name="Teshima H."/>
            <person name="Detter J.C."/>
            <person name="Han C."/>
            <person name="Tapia R."/>
            <person name="Land M."/>
            <person name="Hauser L."/>
            <person name="Kyrpides N."/>
            <person name="Ivanova N."/>
            <person name="Pagani I."/>
            <person name="Dunn J."/>
            <person name="Taghavi S."/>
            <person name="Francis A."/>
            <person name="van der Lelie D."/>
            <person name="Woyke T."/>
        </authorList>
    </citation>
    <scope>NUCLEOTIDE SEQUENCE [LARGE SCALE GENOMIC DNA]</scope>
    <source>
        <strain evidence="1 2">BC1</strain>
    </source>
</reference>
<keyword evidence="2" id="KW-1185">Reference proteome</keyword>
<proteinExistence type="predicted"/>
<accession>R4JYH2</accession>
<dbReference type="EMBL" id="CP003261">
    <property type="protein sequence ID" value="AGK95877.1"/>
    <property type="molecule type" value="Genomic_DNA"/>
</dbReference>
<dbReference type="KEGG" id="cpas:Clopa_0853"/>
<protein>
    <submittedName>
        <fullName evidence="1">Uncharacterized protein</fullName>
    </submittedName>
</protein>
<evidence type="ECO:0000313" key="1">
    <source>
        <dbReference type="EMBL" id="AGK95877.1"/>
    </source>
</evidence>